<dbReference type="PANTHER" id="PTHR10666">
    <property type="entry name" value="UBIQUITIN"/>
    <property type="match status" value="1"/>
</dbReference>
<dbReference type="SMART" id="SM00213">
    <property type="entry name" value="UBQ"/>
    <property type="match status" value="1"/>
</dbReference>
<evidence type="ECO:0000313" key="2">
    <source>
        <dbReference type="EMBL" id="OAG12331.1"/>
    </source>
</evidence>
<dbReference type="Pfam" id="PF00240">
    <property type="entry name" value="ubiquitin"/>
    <property type="match status" value="2"/>
</dbReference>
<dbReference type="FunFam" id="3.10.20.90:FF:000211">
    <property type="entry name" value="Polyubiquitin 9"/>
    <property type="match status" value="1"/>
</dbReference>
<dbReference type="RefSeq" id="XP_018042696.1">
    <property type="nucleotide sequence ID" value="XM_018176037.1"/>
</dbReference>
<evidence type="ECO:0000313" key="3">
    <source>
        <dbReference type="Proteomes" id="UP000077069"/>
    </source>
</evidence>
<dbReference type="Proteomes" id="UP000077069">
    <property type="component" value="Unassembled WGS sequence"/>
</dbReference>
<dbReference type="EMBL" id="KV441548">
    <property type="protein sequence ID" value="OAG12331.1"/>
    <property type="molecule type" value="Genomic_DNA"/>
</dbReference>
<proteinExistence type="predicted"/>
<sequence>MHDINRMIEEREGIPWFRQRLIYGGRQQPDDRTLKDLNIKHGATIWLRQKGTMQIFVKTVNGKTITVTCHPFDLIAEVKLDVERKEGIPRDQQRLIWAGKQLEDDHSLESYGILEESTLNQMLRLRGC</sequence>
<keyword evidence="3" id="KW-1185">Reference proteome</keyword>
<accession>A0A177CYW0</accession>
<dbReference type="SUPFAM" id="SSF54236">
    <property type="entry name" value="Ubiquitin-like"/>
    <property type="match status" value="2"/>
</dbReference>
<protein>
    <submittedName>
        <fullName evidence="2">Ubiquitin-like protein</fullName>
    </submittedName>
</protein>
<organism evidence="2 3">
    <name type="scientific">Paraphaeosphaeria sporulosa</name>
    <dbReference type="NCBI Taxonomy" id="1460663"/>
    <lineage>
        <taxon>Eukaryota</taxon>
        <taxon>Fungi</taxon>
        <taxon>Dikarya</taxon>
        <taxon>Ascomycota</taxon>
        <taxon>Pezizomycotina</taxon>
        <taxon>Dothideomycetes</taxon>
        <taxon>Pleosporomycetidae</taxon>
        <taxon>Pleosporales</taxon>
        <taxon>Massarineae</taxon>
        <taxon>Didymosphaeriaceae</taxon>
        <taxon>Paraphaeosphaeria</taxon>
    </lineage>
</organism>
<dbReference type="InterPro" id="IPR000626">
    <property type="entry name" value="Ubiquitin-like_dom"/>
</dbReference>
<dbReference type="Gene3D" id="3.10.20.90">
    <property type="entry name" value="Phosphatidylinositol 3-kinase Catalytic Subunit, Chain A, domain 1"/>
    <property type="match status" value="2"/>
</dbReference>
<dbReference type="STRING" id="1460663.A0A177CYW0"/>
<dbReference type="OrthoDB" id="428577at2759"/>
<feature type="domain" description="Ubiquitin-like" evidence="1">
    <location>
        <begin position="1"/>
        <end position="47"/>
    </location>
</feature>
<dbReference type="InterPro" id="IPR019956">
    <property type="entry name" value="Ubiquitin_dom"/>
</dbReference>
<dbReference type="InterPro" id="IPR029071">
    <property type="entry name" value="Ubiquitin-like_domsf"/>
</dbReference>
<dbReference type="InParanoid" id="A0A177CYW0"/>
<feature type="domain" description="Ubiquitin-like" evidence="1">
    <location>
        <begin position="53"/>
        <end position="128"/>
    </location>
</feature>
<dbReference type="AlphaFoldDB" id="A0A177CYW0"/>
<name>A0A177CYW0_9PLEO</name>
<evidence type="ECO:0000259" key="1">
    <source>
        <dbReference type="PROSITE" id="PS50053"/>
    </source>
</evidence>
<reference evidence="2 3" key="1">
    <citation type="submission" date="2016-05" db="EMBL/GenBank/DDBJ databases">
        <title>Comparative analysis of secretome profiles of manganese(II)-oxidizing ascomycete fungi.</title>
        <authorList>
            <consortium name="DOE Joint Genome Institute"/>
            <person name="Zeiner C.A."/>
            <person name="Purvine S.O."/>
            <person name="Zink E.M."/>
            <person name="Wu S."/>
            <person name="Pasa-Tolic L."/>
            <person name="Chaput D.L."/>
            <person name="Haridas S."/>
            <person name="Grigoriev I.V."/>
            <person name="Santelli C.M."/>
            <person name="Hansel C.M."/>
        </authorList>
    </citation>
    <scope>NUCLEOTIDE SEQUENCE [LARGE SCALE GENOMIC DNA]</scope>
    <source>
        <strain evidence="2 3">AP3s5-JAC2a</strain>
    </source>
</reference>
<dbReference type="GeneID" id="28759523"/>
<gene>
    <name evidence="2" type="ORF">CC84DRAFT_1134879</name>
</gene>
<dbReference type="PRINTS" id="PR00348">
    <property type="entry name" value="UBIQUITIN"/>
</dbReference>
<dbReference type="PROSITE" id="PS50053">
    <property type="entry name" value="UBIQUITIN_2"/>
    <property type="match status" value="2"/>
</dbReference>
<dbReference type="InterPro" id="IPR050158">
    <property type="entry name" value="Ubiquitin_ubiquitin-like"/>
</dbReference>